<dbReference type="EMBL" id="CP082237">
    <property type="protein sequence ID" value="QZT32965.1"/>
    <property type="molecule type" value="Genomic_DNA"/>
</dbReference>
<organism evidence="3 5">
    <name type="scientific">Caldalkalibacillus thermarum (strain TA2.A1)</name>
    <dbReference type="NCBI Taxonomy" id="986075"/>
    <lineage>
        <taxon>Bacteria</taxon>
        <taxon>Bacillati</taxon>
        <taxon>Bacillota</taxon>
        <taxon>Bacilli</taxon>
        <taxon>Bacillales</taxon>
        <taxon>Bacillaceae</taxon>
        <taxon>Caldalkalibacillus</taxon>
    </lineage>
</organism>
<keyword evidence="6" id="KW-1185">Reference proteome</keyword>
<dbReference type="GO" id="GO:0046872">
    <property type="term" value="F:metal ion binding"/>
    <property type="evidence" value="ECO:0007669"/>
    <property type="project" value="InterPro"/>
</dbReference>
<evidence type="ECO:0000256" key="1">
    <source>
        <dbReference type="SAM" id="Coils"/>
    </source>
</evidence>
<dbReference type="Gene3D" id="3.30.830.10">
    <property type="entry name" value="Metalloenzyme, LuxS/M16 peptidase-like"/>
    <property type="match status" value="2"/>
</dbReference>
<name>F5L9S3_CALTT</name>
<feature type="domain" description="Peptidase M16 C-terminal" evidence="2">
    <location>
        <begin position="184"/>
        <end position="359"/>
    </location>
</feature>
<accession>F5L9S3</accession>
<dbReference type="AlphaFoldDB" id="F5L9S3"/>
<dbReference type="SUPFAM" id="SSF63411">
    <property type="entry name" value="LuxS/MPP-like metallohydrolase"/>
    <property type="match status" value="2"/>
</dbReference>
<dbReference type="Proteomes" id="UP000010716">
    <property type="component" value="Unassembled WGS sequence"/>
</dbReference>
<reference evidence="3 5" key="1">
    <citation type="journal article" date="2011" name="J. Bacteriol.">
        <title>Draft genome sequence of the thermoalkaliphilic Caldalkalibacillus thermarum strain TA2.A1.</title>
        <authorList>
            <person name="Kalamorz F."/>
            <person name="Keis S."/>
            <person name="McMillan D.G."/>
            <person name="Olsson K."/>
            <person name="Stanton J.A."/>
            <person name="Stockwell P."/>
            <person name="Black M.A."/>
            <person name="Klingeman D.M."/>
            <person name="Land M.L."/>
            <person name="Han C.S."/>
            <person name="Martin S.L."/>
            <person name="Becher S.A."/>
            <person name="Peddie C.J."/>
            <person name="Morgan H.W."/>
            <person name="Matthies D."/>
            <person name="Preiss L."/>
            <person name="Meier T."/>
            <person name="Brown S.D."/>
            <person name="Cook G.M."/>
        </authorList>
    </citation>
    <scope>NUCLEOTIDE SEQUENCE [LARGE SCALE GENOMIC DNA]</scope>
    <source>
        <strain evidence="3 5">TA2.A1</strain>
    </source>
</reference>
<proteinExistence type="predicted"/>
<dbReference type="Pfam" id="PF05193">
    <property type="entry name" value="Peptidase_M16_C"/>
    <property type="match status" value="1"/>
</dbReference>
<keyword evidence="1" id="KW-0175">Coiled coil</keyword>
<dbReference type="InterPro" id="IPR050361">
    <property type="entry name" value="MPP/UQCRC_Complex"/>
</dbReference>
<dbReference type="Proteomes" id="UP000825179">
    <property type="component" value="Chromosome"/>
</dbReference>
<protein>
    <submittedName>
        <fullName evidence="4">Insulinase family protein</fullName>
    </submittedName>
    <submittedName>
        <fullName evidence="3">Peptidase M16 domain protein</fullName>
    </submittedName>
</protein>
<dbReference type="eggNOG" id="COG0612">
    <property type="taxonomic scope" value="Bacteria"/>
</dbReference>
<dbReference type="PANTHER" id="PTHR11851">
    <property type="entry name" value="METALLOPROTEASE"/>
    <property type="match status" value="1"/>
</dbReference>
<reference evidence="4 6" key="2">
    <citation type="journal article" date="2020" name="Extremophiles">
        <title>Genomic analysis of Caldalkalibacillus thermarum TA2.A1 reveals aerobic alkaliphilic metabolism and evolutionary hallmarks linking alkaliphilic bacteria and plant life.</title>
        <authorList>
            <person name="de Jong S.I."/>
            <person name="van den Broek M.A."/>
            <person name="Merkel A.Y."/>
            <person name="de la Torre Cortes P."/>
            <person name="Kalamorz F."/>
            <person name="Cook G.M."/>
            <person name="van Loosdrecht M.C.M."/>
            <person name="McMillan D.G.G."/>
        </authorList>
    </citation>
    <scope>NUCLEOTIDE SEQUENCE [LARGE SCALE GENOMIC DNA]</scope>
    <source>
        <strain evidence="4 6">TA2.A1</strain>
    </source>
</reference>
<evidence type="ECO:0000313" key="4">
    <source>
        <dbReference type="EMBL" id="QZT32965.1"/>
    </source>
</evidence>
<evidence type="ECO:0000313" key="5">
    <source>
        <dbReference type="Proteomes" id="UP000010716"/>
    </source>
</evidence>
<reference evidence="4" key="3">
    <citation type="submission" date="2021-08" db="EMBL/GenBank/DDBJ databases">
        <authorList>
            <person name="de Jong S."/>
            <person name="van den Broek M."/>
            <person name="Merkel A."/>
            <person name="de la Torre Cortes P."/>
            <person name="Kalamorz F."/>
            <person name="Cook G."/>
            <person name="van Loosdrecht M."/>
            <person name="McMillan D."/>
        </authorList>
    </citation>
    <scope>NUCLEOTIDE SEQUENCE</scope>
    <source>
        <strain evidence="4">TA2.A1</strain>
    </source>
</reference>
<evidence type="ECO:0000259" key="2">
    <source>
        <dbReference type="Pfam" id="PF05193"/>
    </source>
</evidence>
<evidence type="ECO:0000313" key="6">
    <source>
        <dbReference type="Proteomes" id="UP000825179"/>
    </source>
</evidence>
<dbReference type="PANTHER" id="PTHR11851:SF186">
    <property type="entry name" value="INACTIVE METALLOPROTEASE YMFF-RELATED"/>
    <property type="match status" value="1"/>
</dbReference>
<evidence type="ECO:0000313" key="3">
    <source>
        <dbReference type="EMBL" id="EGL81922.1"/>
    </source>
</evidence>
<dbReference type="NCBIfam" id="NF047422">
    <property type="entry name" value="YfmF_fam"/>
    <property type="match status" value="1"/>
</dbReference>
<dbReference type="InterPro" id="IPR007863">
    <property type="entry name" value="Peptidase_M16_C"/>
</dbReference>
<sequence>MTDQFQSTRINQIPVHFISTPKYKTNFISLYIRQPLTEEDHTKVALLPSVLKRGTEKYPTAQHIRQALDDLYGATLSTDVVKRGEEQVMIFRLQLANEKFLSDREPLFEKGIQLLSELIINPRLENGVFHNRHVELEKDLLERKLSQVKDDKIKYANKRCIEEMFKTEPYRLYPYGSKDQLEHITPGTLYQFYQRVLNTHPVDLFIVGDVHKDYLLEMVDKHFKLPRTGLIDIPRPSVRYRVAEERRVVEKTKVAQGKLHIGCRTQTAYGDDDYIALLVFNGLFGGFSHSKLFRHVREKESLAYYVTSNIESHKGFMMIMSGIDFKHYDKTVQIIKEQLHQTASGRITEEELNQTKAMLINQIKEANDQPFQLMDYFFHGIVGGLKRSSEELIAAIQKVSKEDIQHAAQKVQVDTIYFLTSEETGDQS</sequence>
<feature type="coiled-coil region" evidence="1">
    <location>
        <begin position="131"/>
        <end position="158"/>
    </location>
</feature>
<dbReference type="RefSeq" id="WP_007505972.1">
    <property type="nucleotide sequence ID" value="NZ_AFCE01000159.1"/>
</dbReference>
<dbReference type="OrthoDB" id="9762085at2"/>
<dbReference type="KEGG" id="cthu:HUR95_11550"/>
<dbReference type="InterPro" id="IPR011249">
    <property type="entry name" value="Metalloenz_LuxS/M16"/>
</dbReference>
<dbReference type="EMBL" id="AFCE01000159">
    <property type="protein sequence ID" value="EGL81922.1"/>
    <property type="molecule type" value="Genomic_DNA"/>
</dbReference>
<gene>
    <name evidence="3" type="ORF">CathTA2_2578</name>
    <name evidence="4" type="ORF">HUR95_11550</name>
</gene>